<evidence type="ECO:0000256" key="1">
    <source>
        <dbReference type="SAM" id="MobiDB-lite"/>
    </source>
</evidence>
<dbReference type="PANTHER" id="PTHR33678:SF1">
    <property type="entry name" value="BLL1576 PROTEIN"/>
    <property type="match status" value="1"/>
</dbReference>
<dbReference type="InterPro" id="IPR024463">
    <property type="entry name" value="Transposase_TnpC_homeodom"/>
</dbReference>
<proteinExistence type="predicted"/>
<dbReference type="InterPro" id="IPR004291">
    <property type="entry name" value="Transposase_IS66_central"/>
</dbReference>
<evidence type="ECO:0000259" key="2">
    <source>
        <dbReference type="Pfam" id="PF03050"/>
    </source>
</evidence>
<name>A0A5Q0M6V3_VARPD</name>
<feature type="domain" description="Transposase IS66 zinc-finger binding" evidence="3">
    <location>
        <begin position="126"/>
        <end position="168"/>
    </location>
</feature>
<accession>A0A5Q0M6V3</accession>
<feature type="domain" description="Transposase IS66 C-terminal" evidence="5">
    <location>
        <begin position="479"/>
        <end position="516"/>
    </location>
</feature>
<dbReference type="InterPro" id="IPR039552">
    <property type="entry name" value="IS66_C"/>
</dbReference>
<organism evidence="6 7">
    <name type="scientific">Variovorax paradoxus</name>
    <dbReference type="NCBI Taxonomy" id="34073"/>
    <lineage>
        <taxon>Bacteria</taxon>
        <taxon>Pseudomonadati</taxon>
        <taxon>Pseudomonadota</taxon>
        <taxon>Betaproteobacteria</taxon>
        <taxon>Burkholderiales</taxon>
        <taxon>Comamonadaceae</taxon>
        <taxon>Variovorax</taxon>
    </lineage>
</organism>
<dbReference type="PANTHER" id="PTHR33678">
    <property type="entry name" value="BLL1576 PROTEIN"/>
    <property type="match status" value="1"/>
</dbReference>
<gene>
    <name evidence="6" type="ORF">GFK26_21645</name>
</gene>
<dbReference type="Proteomes" id="UP000326780">
    <property type="component" value="Chromosome"/>
</dbReference>
<evidence type="ECO:0000259" key="3">
    <source>
        <dbReference type="Pfam" id="PF13005"/>
    </source>
</evidence>
<evidence type="ECO:0000313" key="7">
    <source>
        <dbReference type="Proteomes" id="UP000326780"/>
    </source>
</evidence>
<evidence type="ECO:0000259" key="5">
    <source>
        <dbReference type="Pfam" id="PF13817"/>
    </source>
</evidence>
<sequence length="538" mass="59301">MTSQELLAAHAALSGEAQRSQEALKIALLTVEKLKVEVAYLRRMKYGRSSEQLEHAQLELVGGQLAQPAVTPAVPGEDDADREHPSNVTSIDLGRKKRQARERTGMRDLPDHLPRRTVMHTPHSGCSCEACGRGLREIGQDVSEVLDYEPGSFHVVRHVRPKLACTRCSTITQARAPSRPVDRCMAGTGLLAHVLVSKYCDHTPLHRLCQIYAREGVDLQRSTLADWVAQAARLLSPLADAIGRYVLAADKIHGDDTPIRVLGGAGAKARTGRLWVYVRDDRPSGDTVPPAVWFQYSANRKGEHPVRHLRHFKGILQADAFAGYHPLYEDGRVVEAACWSHARRKLWDIHERQHKLGGTLAHQALQRIGKVFGVEAEIRGKPPHERMRVRQERTAAMLGDLKAWFDTALSQVSAKSPMALAIGYSLSNWTALTRFVDDGRIEAHNNAAERALRGVAIGRKNYLHLGSDNGGHSAAVIYTLIGSAKLVGIDAQAYLRHVLERIADHPSNRIDELLPWAVASELAKVAPTSSQPTDRLAA</sequence>
<dbReference type="Pfam" id="PF13007">
    <property type="entry name" value="LZ_Tnp_IS66"/>
    <property type="match status" value="1"/>
</dbReference>
<dbReference type="AlphaFoldDB" id="A0A5Q0M6V3"/>
<evidence type="ECO:0000259" key="4">
    <source>
        <dbReference type="Pfam" id="PF13007"/>
    </source>
</evidence>
<dbReference type="Pfam" id="PF03050">
    <property type="entry name" value="DDE_Tnp_IS66"/>
    <property type="match status" value="1"/>
</dbReference>
<dbReference type="Pfam" id="PF13005">
    <property type="entry name" value="zf-IS66"/>
    <property type="match status" value="1"/>
</dbReference>
<dbReference type="InterPro" id="IPR052344">
    <property type="entry name" value="Transposase-related"/>
</dbReference>
<dbReference type="EMBL" id="CP045644">
    <property type="protein sequence ID" value="QFZ85176.1"/>
    <property type="molecule type" value="Genomic_DNA"/>
</dbReference>
<reference evidence="6 7" key="1">
    <citation type="submission" date="2019-10" db="EMBL/GenBank/DDBJ databases">
        <title>Complete genome sequence of Variovorax paradoxus 5C-2.</title>
        <authorList>
            <person name="Gogoleva N.E."/>
            <person name="Balkin A.S."/>
        </authorList>
    </citation>
    <scope>NUCLEOTIDE SEQUENCE [LARGE SCALE GENOMIC DNA]</scope>
    <source>
        <strain evidence="6 7">5C-2</strain>
    </source>
</reference>
<feature type="domain" description="Transposase IS66 central" evidence="2">
    <location>
        <begin position="184"/>
        <end position="472"/>
    </location>
</feature>
<dbReference type="InterPro" id="IPR024474">
    <property type="entry name" value="Znf_dom_IS66"/>
</dbReference>
<dbReference type="NCBIfam" id="NF033517">
    <property type="entry name" value="transpos_IS66"/>
    <property type="match status" value="1"/>
</dbReference>
<protein>
    <submittedName>
        <fullName evidence="6">IS66 family transposase</fullName>
    </submittedName>
</protein>
<feature type="region of interest" description="Disordered" evidence="1">
    <location>
        <begin position="71"/>
        <end position="103"/>
    </location>
</feature>
<evidence type="ECO:0000313" key="6">
    <source>
        <dbReference type="EMBL" id="QFZ85176.1"/>
    </source>
</evidence>
<dbReference type="Pfam" id="PF13817">
    <property type="entry name" value="DDE_Tnp_IS66_C"/>
    <property type="match status" value="1"/>
</dbReference>
<feature type="domain" description="Transposase TnpC homeodomain" evidence="4">
    <location>
        <begin position="34"/>
        <end position="118"/>
    </location>
</feature>